<evidence type="ECO:0000313" key="3">
    <source>
        <dbReference type="Proteomes" id="UP001596445"/>
    </source>
</evidence>
<evidence type="ECO:0000256" key="1">
    <source>
        <dbReference type="SAM" id="MobiDB-lite"/>
    </source>
</evidence>
<feature type="compositionally biased region" description="Acidic residues" evidence="1">
    <location>
        <begin position="14"/>
        <end position="26"/>
    </location>
</feature>
<dbReference type="RefSeq" id="WP_267161683.1">
    <property type="nucleotide sequence ID" value="NZ_CP112972.1"/>
</dbReference>
<dbReference type="AlphaFoldDB" id="A0ABD5W0V9"/>
<evidence type="ECO:0000313" key="2">
    <source>
        <dbReference type="EMBL" id="MFC7058945.1"/>
    </source>
</evidence>
<dbReference type="InterPro" id="IPR058276">
    <property type="entry name" value="DUF7970"/>
</dbReference>
<organism evidence="2 3">
    <name type="scientific">Halovenus salina</name>
    <dbReference type="NCBI Taxonomy" id="1510225"/>
    <lineage>
        <taxon>Archaea</taxon>
        <taxon>Methanobacteriati</taxon>
        <taxon>Methanobacteriota</taxon>
        <taxon>Stenosarchaea group</taxon>
        <taxon>Halobacteria</taxon>
        <taxon>Halobacteriales</taxon>
        <taxon>Haloarculaceae</taxon>
        <taxon>Halovenus</taxon>
    </lineage>
</organism>
<reference evidence="2 3" key="1">
    <citation type="journal article" date="2019" name="Int. J. Syst. Evol. Microbiol.">
        <title>The Global Catalogue of Microorganisms (GCM) 10K type strain sequencing project: providing services to taxonomists for standard genome sequencing and annotation.</title>
        <authorList>
            <consortium name="The Broad Institute Genomics Platform"/>
            <consortium name="The Broad Institute Genome Sequencing Center for Infectious Disease"/>
            <person name="Wu L."/>
            <person name="Ma J."/>
        </authorList>
    </citation>
    <scope>NUCLEOTIDE SEQUENCE [LARGE SCALE GENOMIC DNA]</scope>
    <source>
        <strain evidence="2 3">JCM 30072</strain>
    </source>
</reference>
<dbReference type="Proteomes" id="UP001596445">
    <property type="component" value="Unassembled WGS sequence"/>
</dbReference>
<gene>
    <name evidence="2" type="ORF">ACFQQG_13165</name>
</gene>
<keyword evidence="3" id="KW-1185">Reference proteome</keyword>
<comment type="caution">
    <text evidence="2">The sequence shown here is derived from an EMBL/GenBank/DDBJ whole genome shotgun (WGS) entry which is preliminary data.</text>
</comment>
<accession>A0ABD5W0V9</accession>
<feature type="region of interest" description="Disordered" evidence="1">
    <location>
        <begin position="1"/>
        <end position="73"/>
    </location>
</feature>
<sequence>MTDSMKSGAGSDPFADDSDDEEESPETSDVTIQETKSQDNSEPESETTGDSSSAHSVTSESADHTAEEDLPYIFGRNTVKTDRQMVQYFLRDETLTLESDVKHAVEQELGTDVYLTDIREALIRVGANHVDELADELRGWGYRYRED</sequence>
<dbReference type="Pfam" id="PF25925">
    <property type="entry name" value="DUF7970"/>
    <property type="match status" value="1"/>
</dbReference>
<proteinExistence type="predicted"/>
<feature type="compositionally biased region" description="Polar residues" evidence="1">
    <location>
        <begin position="30"/>
        <end position="40"/>
    </location>
</feature>
<protein>
    <submittedName>
        <fullName evidence="2">Uncharacterized protein</fullName>
    </submittedName>
</protein>
<dbReference type="EMBL" id="JBHSZI010000001">
    <property type="protein sequence ID" value="MFC7058945.1"/>
    <property type="molecule type" value="Genomic_DNA"/>
</dbReference>
<name>A0ABD5W0V9_9EURY</name>
<dbReference type="GeneID" id="76631028"/>
<feature type="compositionally biased region" description="Low complexity" evidence="1">
    <location>
        <begin position="51"/>
        <end position="60"/>
    </location>
</feature>